<proteinExistence type="predicted"/>
<feature type="region of interest" description="Disordered" evidence="1">
    <location>
        <begin position="257"/>
        <end position="284"/>
    </location>
</feature>
<evidence type="ECO:0000313" key="5">
    <source>
        <dbReference type="Proteomes" id="UP000239522"/>
    </source>
</evidence>
<accession>A0A2S7KKJ5</accession>
<feature type="domain" description="Phage tail collar" evidence="3">
    <location>
        <begin position="134"/>
        <end position="178"/>
    </location>
</feature>
<reference evidence="4 5" key="1">
    <citation type="submission" date="2016-11" db="EMBL/GenBank/DDBJ databases">
        <title>Trade-off between light-utilization and light-protection in marine flavobacteria.</title>
        <authorList>
            <person name="Kumagai Y."/>
        </authorList>
    </citation>
    <scope>NUCLEOTIDE SEQUENCE [LARGE SCALE GENOMIC DNA]</scope>
    <source>
        <strain evidence="4 5">ATCC 700397</strain>
    </source>
</reference>
<evidence type="ECO:0000256" key="1">
    <source>
        <dbReference type="SAM" id="MobiDB-lite"/>
    </source>
</evidence>
<gene>
    <name evidence="4" type="ORF">BST83_17555</name>
</gene>
<protein>
    <recommendedName>
        <fullName evidence="3">Phage tail collar domain-containing protein</fullName>
    </recommendedName>
</protein>
<dbReference type="Pfam" id="PF07484">
    <property type="entry name" value="Collar"/>
    <property type="match status" value="1"/>
</dbReference>
<comment type="caution">
    <text evidence="4">The sequence shown here is derived from an EMBL/GenBank/DDBJ whole genome shotgun (WGS) entry which is preliminary data.</text>
</comment>
<dbReference type="AlphaFoldDB" id="A0A2S7KKJ5"/>
<dbReference type="Proteomes" id="UP000239522">
    <property type="component" value="Unassembled WGS sequence"/>
</dbReference>
<dbReference type="OrthoDB" id="9113831at2"/>
<keyword evidence="5" id="KW-1185">Reference proteome</keyword>
<dbReference type="SUPFAM" id="SSF88874">
    <property type="entry name" value="Receptor-binding domain of short tail fibre protein gp12"/>
    <property type="match status" value="1"/>
</dbReference>
<evidence type="ECO:0000259" key="3">
    <source>
        <dbReference type="Pfam" id="PF07484"/>
    </source>
</evidence>
<sequence>MNSKLLLLSFLMSLSFLVNYAQTTATQTGIAIQGIARDSNNTALTNSTVSLSFELYYKDASSAEVTIGSIETINLTTDAFGIFSHVLNNTEVNNYKFSNFQAYLRIKKGTTLVSDEMLKHVPYAIAASNGVPTGSIMPFIGTVAPAGWALCDGNALPASAAELIALIGTKTPDLRGMFLRGSGTNSSSTYATNVGPTLNTIQTDEFESHLHNQGTLVNSSDGSHTHTYNSGYTPLTSGVSGVAGGGHGEFQISRNFYTNTSSDEGSHTHTITGSTGSIGSTETRPVNYGVNHIIKF</sequence>
<dbReference type="InterPro" id="IPR037053">
    <property type="entry name" value="Phage_tail_collar_dom_sf"/>
</dbReference>
<dbReference type="RefSeq" id="WP_104811069.1">
    <property type="nucleotide sequence ID" value="NZ_MQUA01000014.1"/>
</dbReference>
<evidence type="ECO:0000313" key="4">
    <source>
        <dbReference type="EMBL" id="PQB03132.1"/>
    </source>
</evidence>
<feature type="compositionally biased region" description="Low complexity" evidence="1">
    <location>
        <begin position="268"/>
        <end position="283"/>
    </location>
</feature>
<organism evidence="4 5">
    <name type="scientific">Polaribacter filamentus</name>
    <dbReference type="NCBI Taxonomy" id="53483"/>
    <lineage>
        <taxon>Bacteria</taxon>
        <taxon>Pseudomonadati</taxon>
        <taxon>Bacteroidota</taxon>
        <taxon>Flavobacteriia</taxon>
        <taxon>Flavobacteriales</taxon>
        <taxon>Flavobacteriaceae</taxon>
    </lineage>
</organism>
<keyword evidence="2" id="KW-0732">Signal</keyword>
<name>A0A2S7KKJ5_9FLAO</name>
<feature type="chain" id="PRO_5015689769" description="Phage tail collar domain-containing protein" evidence="2">
    <location>
        <begin position="21"/>
        <end position="296"/>
    </location>
</feature>
<dbReference type="EMBL" id="MQUA01000014">
    <property type="protein sequence ID" value="PQB03132.1"/>
    <property type="molecule type" value="Genomic_DNA"/>
</dbReference>
<evidence type="ECO:0000256" key="2">
    <source>
        <dbReference type="SAM" id="SignalP"/>
    </source>
</evidence>
<feature type="signal peptide" evidence="2">
    <location>
        <begin position="1"/>
        <end position="20"/>
    </location>
</feature>
<dbReference type="InterPro" id="IPR011083">
    <property type="entry name" value="Phage_tail_collar_dom"/>
</dbReference>
<dbReference type="Gene3D" id="3.90.1340.10">
    <property type="entry name" value="Phage tail collar domain"/>
    <property type="match status" value="1"/>
</dbReference>